<gene>
    <name evidence="4" type="ORF">CMV_027233</name>
</gene>
<protein>
    <submittedName>
        <fullName evidence="4">Uncharacterized protein</fullName>
    </submittedName>
</protein>
<dbReference type="Proteomes" id="UP000737018">
    <property type="component" value="Unassembled WGS sequence"/>
</dbReference>
<evidence type="ECO:0000256" key="3">
    <source>
        <dbReference type="SAM" id="MobiDB-lite"/>
    </source>
</evidence>
<feature type="region of interest" description="Disordered" evidence="3">
    <location>
        <begin position="1"/>
        <end position="26"/>
    </location>
</feature>
<dbReference type="InterPro" id="IPR013126">
    <property type="entry name" value="Hsp_70_fam"/>
</dbReference>
<dbReference type="SUPFAM" id="SSF53067">
    <property type="entry name" value="Actin-like ATPase domain"/>
    <property type="match status" value="1"/>
</dbReference>
<dbReference type="Gene3D" id="3.90.640.10">
    <property type="entry name" value="Actin, Chain A, domain 4"/>
    <property type="match status" value="1"/>
</dbReference>
<proteinExistence type="predicted"/>
<comment type="caution">
    <text evidence="4">The sequence shown here is derived from an EMBL/GenBank/DDBJ whole genome shotgun (WGS) entry which is preliminary data.</text>
</comment>
<reference evidence="4" key="1">
    <citation type="submission" date="2020-03" db="EMBL/GenBank/DDBJ databases">
        <title>Castanea mollissima Vanexum genome sequencing.</title>
        <authorList>
            <person name="Staton M."/>
        </authorList>
    </citation>
    <scope>NUCLEOTIDE SEQUENCE</scope>
    <source>
        <tissue evidence="4">Leaf</tissue>
    </source>
</reference>
<dbReference type="InterPro" id="IPR043129">
    <property type="entry name" value="ATPase_NBD"/>
</dbReference>
<accession>A0A8J4QFP7</accession>
<dbReference type="EMBL" id="JRKL02009080">
    <property type="protein sequence ID" value="KAF3946509.1"/>
    <property type="molecule type" value="Genomic_DNA"/>
</dbReference>
<sequence>MSYSSFGTSSSNNKGMEGKSSSSPVHEQLGCKLNPQRGLLICIFEGKLCITQGSFNLSSKNKQALRLTESAEKVKMELSSLTQTNISLPFITPIANGPKHIDTTLTRVKNLDASSTSFLKTGADLLCCKLLDYGWTLKLHIAILVKHNLGTTVQLQNLGTKLLNDFACSAVLNLLQNQIIQHHCFLRDKAPIKLKRVVEKVEKLRWKCLQYRAASQW</sequence>
<evidence type="ECO:0000256" key="1">
    <source>
        <dbReference type="ARBA" id="ARBA00022741"/>
    </source>
</evidence>
<dbReference type="FunFam" id="3.90.640.10:FF:000003">
    <property type="entry name" value="Molecular chaperone DnaK"/>
    <property type="match status" value="1"/>
</dbReference>
<evidence type="ECO:0000313" key="4">
    <source>
        <dbReference type="EMBL" id="KAF3946509.1"/>
    </source>
</evidence>
<dbReference type="Pfam" id="PF00012">
    <property type="entry name" value="HSP70"/>
    <property type="match status" value="1"/>
</dbReference>
<dbReference type="GO" id="GO:0140662">
    <property type="term" value="F:ATP-dependent protein folding chaperone"/>
    <property type="evidence" value="ECO:0007669"/>
    <property type="project" value="InterPro"/>
</dbReference>
<dbReference type="AlphaFoldDB" id="A0A8J4QFP7"/>
<name>A0A8J4QFP7_9ROSI</name>
<evidence type="ECO:0000256" key="2">
    <source>
        <dbReference type="ARBA" id="ARBA00022840"/>
    </source>
</evidence>
<keyword evidence="2" id="KW-0067">ATP-binding</keyword>
<dbReference type="GO" id="GO:0005524">
    <property type="term" value="F:ATP binding"/>
    <property type="evidence" value="ECO:0007669"/>
    <property type="project" value="UniProtKB-KW"/>
</dbReference>
<evidence type="ECO:0000313" key="5">
    <source>
        <dbReference type="Proteomes" id="UP000737018"/>
    </source>
</evidence>
<keyword evidence="5" id="KW-1185">Reference proteome</keyword>
<organism evidence="4 5">
    <name type="scientific">Castanea mollissima</name>
    <name type="common">Chinese chestnut</name>
    <dbReference type="NCBI Taxonomy" id="60419"/>
    <lineage>
        <taxon>Eukaryota</taxon>
        <taxon>Viridiplantae</taxon>
        <taxon>Streptophyta</taxon>
        <taxon>Embryophyta</taxon>
        <taxon>Tracheophyta</taxon>
        <taxon>Spermatophyta</taxon>
        <taxon>Magnoliopsida</taxon>
        <taxon>eudicotyledons</taxon>
        <taxon>Gunneridae</taxon>
        <taxon>Pentapetalae</taxon>
        <taxon>rosids</taxon>
        <taxon>fabids</taxon>
        <taxon>Fagales</taxon>
        <taxon>Fagaceae</taxon>
        <taxon>Castanea</taxon>
    </lineage>
</organism>
<keyword evidence="1" id="KW-0547">Nucleotide-binding</keyword>
<feature type="compositionally biased region" description="Low complexity" evidence="3">
    <location>
        <begin position="1"/>
        <end position="11"/>
    </location>
</feature>